<accession>A0ABT2HM60</accession>
<keyword evidence="2" id="KW-0472">Membrane</keyword>
<proteinExistence type="predicted"/>
<feature type="domain" description="Protein-glutamine gamma-glutamyltransferase-like C-terminal" evidence="3">
    <location>
        <begin position="123"/>
        <end position="210"/>
    </location>
</feature>
<evidence type="ECO:0000256" key="1">
    <source>
        <dbReference type="SAM" id="MobiDB-lite"/>
    </source>
</evidence>
<protein>
    <submittedName>
        <fullName evidence="4">DUF4129 domain-containing protein</fullName>
    </submittedName>
</protein>
<organism evidence="4 5">
    <name type="scientific">Nesterenkonia massiliensis</name>
    <dbReference type="NCBI Taxonomy" id="1232429"/>
    <lineage>
        <taxon>Bacteria</taxon>
        <taxon>Bacillati</taxon>
        <taxon>Actinomycetota</taxon>
        <taxon>Actinomycetes</taxon>
        <taxon>Micrococcales</taxon>
        <taxon>Micrococcaceae</taxon>
        <taxon>Nesterenkonia</taxon>
    </lineage>
</organism>
<feature type="transmembrane region" description="Helical" evidence="2">
    <location>
        <begin position="58"/>
        <end position="78"/>
    </location>
</feature>
<feature type="region of interest" description="Disordered" evidence="1">
    <location>
        <begin position="223"/>
        <end position="247"/>
    </location>
</feature>
<evidence type="ECO:0000256" key="2">
    <source>
        <dbReference type="SAM" id="Phobius"/>
    </source>
</evidence>
<sequence length="247" mass="27050">MTGSLTYTDDQGRQLLERELADPRYQREYSGPLRQALDRFLSWLGEASVEVGPVNIPYGPIIAAVLVIGAIIVCILVVRPRLQRSGTAEQTLNIEESVTAEQLRLRAEDRRRAGDYDAAFRELFRAMVRTGEENGLRDQRGRTATEAAADLAAYFPGGADAPAAETAAMDAMGVPALAPEIFRAAEKFNLSRYGGVQLGHRDYDQLLRLDAALITAYRLRNEHPAQDGQWPQNRSGSAAPGAQAAPR</sequence>
<name>A0ABT2HM60_9MICC</name>
<gene>
    <name evidence="4" type="ORF">M3B43_00220</name>
</gene>
<evidence type="ECO:0000313" key="5">
    <source>
        <dbReference type="Proteomes" id="UP001205046"/>
    </source>
</evidence>
<keyword evidence="2" id="KW-0812">Transmembrane</keyword>
<feature type="compositionally biased region" description="Low complexity" evidence="1">
    <location>
        <begin position="234"/>
        <end position="247"/>
    </location>
</feature>
<keyword evidence="2" id="KW-1133">Transmembrane helix</keyword>
<reference evidence="4 5" key="1">
    <citation type="submission" date="2022-04" db="EMBL/GenBank/DDBJ databases">
        <title>Human microbiome associated bacterial genomes.</title>
        <authorList>
            <person name="Sandstrom S."/>
            <person name="Salamzade R."/>
            <person name="Kalan L.R."/>
        </authorList>
    </citation>
    <scope>NUCLEOTIDE SEQUENCE [LARGE SCALE GENOMIC DNA]</scope>
    <source>
        <strain evidence="5">p3-SID767</strain>
    </source>
</reference>
<dbReference type="EMBL" id="JALXMO010000001">
    <property type="protein sequence ID" value="MCT1605767.1"/>
    <property type="molecule type" value="Genomic_DNA"/>
</dbReference>
<keyword evidence="5" id="KW-1185">Reference proteome</keyword>
<dbReference type="InterPro" id="IPR025403">
    <property type="entry name" value="TgpA-like_C"/>
</dbReference>
<evidence type="ECO:0000259" key="3">
    <source>
        <dbReference type="Pfam" id="PF13559"/>
    </source>
</evidence>
<dbReference type="Pfam" id="PF13559">
    <property type="entry name" value="DUF4129"/>
    <property type="match status" value="1"/>
</dbReference>
<comment type="caution">
    <text evidence="4">The sequence shown here is derived from an EMBL/GenBank/DDBJ whole genome shotgun (WGS) entry which is preliminary data.</text>
</comment>
<evidence type="ECO:0000313" key="4">
    <source>
        <dbReference type="EMBL" id="MCT1605767.1"/>
    </source>
</evidence>
<dbReference type="Proteomes" id="UP001205046">
    <property type="component" value="Unassembled WGS sequence"/>
</dbReference>
<dbReference type="RefSeq" id="WP_260072059.1">
    <property type="nucleotide sequence ID" value="NZ_JALXMO010000001.1"/>
</dbReference>